<accession>A0A315Z7L1</accession>
<name>A0A315Z7L1_SEDFL</name>
<keyword evidence="1" id="KW-0472">Membrane</keyword>
<dbReference type="SMART" id="SM00850">
    <property type="entry name" value="LytTR"/>
    <property type="match status" value="1"/>
</dbReference>
<feature type="transmembrane region" description="Helical" evidence="1">
    <location>
        <begin position="20"/>
        <end position="36"/>
    </location>
</feature>
<dbReference type="InterPro" id="IPR046947">
    <property type="entry name" value="LytR-like"/>
</dbReference>
<dbReference type="RefSeq" id="WP_109621805.1">
    <property type="nucleotide sequence ID" value="NZ_QGDO01000007.1"/>
</dbReference>
<evidence type="ECO:0000259" key="2">
    <source>
        <dbReference type="PROSITE" id="PS50930"/>
    </source>
</evidence>
<dbReference type="PANTHER" id="PTHR37299:SF1">
    <property type="entry name" value="STAGE 0 SPORULATION PROTEIN A HOMOLOG"/>
    <property type="match status" value="1"/>
</dbReference>
<feature type="transmembrane region" description="Helical" evidence="1">
    <location>
        <begin position="82"/>
        <end position="99"/>
    </location>
</feature>
<dbReference type="OrthoDB" id="1118393at2"/>
<protein>
    <submittedName>
        <fullName evidence="3">LytTR family transcriptional regulator</fullName>
    </submittedName>
</protein>
<organism evidence="3 4">
    <name type="scientific">Sediminitomix flava</name>
    <dbReference type="NCBI Taxonomy" id="379075"/>
    <lineage>
        <taxon>Bacteria</taxon>
        <taxon>Pseudomonadati</taxon>
        <taxon>Bacteroidota</taxon>
        <taxon>Cytophagia</taxon>
        <taxon>Cytophagales</taxon>
        <taxon>Flammeovirgaceae</taxon>
        <taxon>Sediminitomix</taxon>
    </lineage>
</organism>
<dbReference type="PROSITE" id="PS50930">
    <property type="entry name" value="HTH_LYTTR"/>
    <property type="match status" value="1"/>
</dbReference>
<keyword evidence="4" id="KW-1185">Reference proteome</keyword>
<keyword evidence="1" id="KW-1133">Transmembrane helix</keyword>
<evidence type="ECO:0000256" key="1">
    <source>
        <dbReference type="SAM" id="Phobius"/>
    </source>
</evidence>
<evidence type="ECO:0000313" key="3">
    <source>
        <dbReference type="EMBL" id="PWJ38591.1"/>
    </source>
</evidence>
<dbReference type="AlphaFoldDB" id="A0A315Z7L1"/>
<dbReference type="Gene3D" id="2.40.50.1020">
    <property type="entry name" value="LytTr DNA-binding domain"/>
    <property type="match status" value="1"/>
</dbReference>
<dbReference type="Pfam" id="PF04397">
    <property type="entry name" value="LytTR"/>
    <property type="match status" value="1"/>
</dbReference>
<dbReference type="Proteomes" id="UP000245535">
    <property type="component" value="Unassembled WGS sequence"/>
</dbReference>
<dbReference type="PANTHER" id="PTHR37299">
    <property type="entry name" value="TRANSCRIPTIONAL REGULATOR-RELATED"/>
    <property type="match status" value="1"/>
</dbReference>
<sequence>MKRIQSYYPYVADWQNKLKISMIAFAIMSFIILFLEPFKTDESTKLMVWGYCICFLVSYLFVLVIESYIFNRLKIWYTKTEAFILFTLFLICGLLVYWYDITVIKQLTYYWQDFFSFTLRITLPFSVIMIPILIKLRQLYGSNYELPNEHKALIKGTTKSDIIQLDQRQILYLKSANNYVEVIYKNENGEVQTKLIRNTLSKISEQLPNFIRCHRSYFVNPEMISEVKGNAKKGQIFLKNLNDEVPLSKTYYSNFDKYMIA</sequence>
<comment type="caution">
    <text evidence="3">The sequence shown here is derived from an EMBL/GenBank/DDBJ whole genome shotgun (WGS) entry which is preliminary data.</text>
</comment>
<feature type="transmembrane region" description="Helical" evidence="1">
    <location>
        <begin position="114"/>
        <end position="134"/>
    </location>
</feature>
<reference evidence="3 4" key="1">
    <citation type="submission" date="2018-03" db="EMBL/GenBank/DDBJ databases">
        <title>Genomic Encyclopedia of Archaeal and Bacterial Type Strains, Phase II (KMG-II): from individual species to whole genera.</title>
        <authorList>
            <person name="Goeker M."/>
        </authorList>
    </citation>
    <scope>NUCLEOTIDE SEQUENCE [LARGE SCALE GENOMIC DNA]</scope>
    <source>
        <strain evidence="3 4">DSM 28229</strain>
    </source>
</reference>
<proteinExistence type="predicted"/>
<dbReference type="EMBL" id="QGDO01000007">
    <property type="protein sequence ID" value="PWJ38591.1"/>
    <property type="molecule type" value="Genomic_DNA"/>
</dbReference>
<dbReference type="GO" id="GO:0000156">
    <property type="term" value="F:phosphorelay response regulator activity"/>
    <property type="evidence" value="ECO:0007669"/>
    <property type="project" value="InterPro"/>
</dbReference>
<dbReference type="InterPro" id="IPR007492">
    <property type="entry name" value="LytTR_DNA-bd_dom"/>
</dbReference>
<feature type="transmembrane region" description="Helical" evidence="1">
    <location>
        <begin position="48"/>
        <end position="70"/>
    </location>
</feature>
<dbReference type="GO" id="GO:0003677">
    <property type="term" value="F:DNA binding"/>
    <property type="evidence" value="ECO:0007669"/>
    <property type="project" value="InterPro"/>
</dbReference>
<feature type="domain" description="HTH LytTR-type" evidence="2">
    <location>
        <begin position="154"/>
        <end position="261"/>
    </location>
</feature>
<keyword evidence="1" id="KW-0812">Transmembrane</keyword>
<evidence type="ECO:0000313" key="4">
    <source>
        <dbReference type="Proteomes" id="UP000245535"/>
    </source>
</evidence>
<gene>
    <name evidence="3" type="ORF">BC781_107181</name>
</gene>